<dbReference type="InterPro" id="IPR006068">
    <property type="entry name" value="ATPase_P-typ_cation-transptr_C"/>
</dbReference>
<dbReference type="SFLD" id="SFLDS00003">
    <property type="entry name" value="Haloacid_Dehalogenase"/>
    <property type="match status" value="1"/>
</dbReference>
<evidence type="ECO:0000256" key="8">
    <source>
        <dbReference type="ARBA" id="ARBA00022842"/>
    </source>
</evidence>
<dbReference type="PANTHER" id="PTHR43294:SF21">
    <property type="entry name" value="CATION TRANSPORTING ATPASE"/>
    <property type="match status" value="1"/>
</dbReference>
<evidence type="ECO:0000256" key="5">
    <source>
        <dbReference type="ARBA" id="ARBA00022692"/>
    </source>
</evidence>
<dbReference type="SUPFAM" id="SSF81653">
    <property type="entry name" value="Calcium ATPase, transduction domain A"/>
    <property type="match status" value="1"/>
</dbReference>
<dbReference type="GO" id="GO:1990573">
    <property type="term" value="P:potassium ion import across plasma membrane"/>
    <property type="evidence" value="ECO:0007669"/>
    <property type="project" value="TreeGrafter"/>
</dbReference>
<evidence type="ECO:0000256" key="10">
    <source>
        <dbReference type="ARBA" id="ARBA00022989"/>
    </source>
</evidence>
<organism evidence="15 16">
    <name type="scientific">Geofilum rubicundum JCM 15548</name>
    <dbReference type="NCBI Taxonomy" id="1236989"/>
    <lineage>
        <taxon>Bacteria</taxon>
        <taxon>Pseudomonadati</taxon>
        <taxon>Bacteroidota</taxon>
        <taxon>Bacteroidia</taxon>
        <taxon>Marinilabiliales</taxon>
        <taxon>Marinilabiliaceae</taxon>
        <taxon>Geofilum</taxon>
    </lineage>
</organism>
<feature type="transmembrane region" description="Helical" evidence="13">
    <location>
        <begin position="867"/>
        <end position="888"/>
    </location>
</feature>
<feature type="transmembrane region" description="Helical" evidence="13">
    <location>
        <begin position="797"/>
        <end position="817"/>
    </location>
</feature>
<dbReference type="GO" id="GO:0005524">
    <property type="term" value="F:ATP binding"/>
    <property type="evidence" value="ECO:0007669"/>
    <property type="project" value="UniProtKB-KW"/>
</dbReference>
<evidence type="ECO:0000313" key="15">
    <source>
        <dbReference type="EMBL" id="GAO30804.1"/>
    </source>
</evidence>
<dbReference type="InterPro" id="IPR001757">
    <property type="entry name" value="P_typ_ATPase"/>
</dbReference>
<dbReference type="InterPro" id="IPR059000">
    <property type="entry name" value="ATPase_P-type_domA"/>
</dbReference>
<dbReference type="InterPro" id="IPR008250">
    <property type="entry name" value="ATPase_P-typ_transduc_dom_A_sf"/>
</dbReference>
<dbReference type="Gene3D" id="3.40.1110.10">
    <property type="entry name" value="Calcium-transporting ATPase, cytoplasmic domain N"/>
    <property type="match status" value="1"/>
</dbReference>
<reference evidence="15 16" key="1">
    <citation type="journal article" date="2015" name="Microbes Environ.">
        <title>Distribution and evolution of nitrogen fixation genes in the phylum bacteroidetes.</title>
        <authorList>
            <person name="Inoue J."/>
            <person name="Oshima K."/>
            <person name="Suda W."/>
            <person name="Sakamoto M."/>
            <person name="Iino T."/>
            <person name="Noda S."/>
            <person name="Hongoh Y."/>
            <person name="Hattori M."/>
            <person name="Ohkuma M."/>
        </authorList>
    </citation>
    <scope>NUCLEOTIDE SEQUENCE [LARGE SCALE GENOMIC DNA]</scope>
    <source>
        <strain evidence="15">JCM 15548</strain>
    </source>
</reference>
<dbReference type="InterPro" id="IPR023214">
    <property type="entry name" value="HAD_sf"/>
</dbReference>
<dbReference type="GO" id="GO:0005391">
    <property type="term" value="F:P-type sodium:potassium-exchanging transporter activity"/>
    <property type="evidence" value="ECO:0007669"/>
    <property type="project" value="TreeGrafter"/>
</dbReference>
<evidence type="ECO:0000256" key="13">
    <source>
        <dbReference type="SAM" id="Phobius"/>
    </source>
</evidence>
<sequence>MERSDNSMNTSAPDSDIIKNAYLISFEELSERLATNREQGLSEEEAKDRLDKFGRNKLKEHNKRGVWQILLSQILNPVIYLLAGASVLAFVFDNIAEGIAIVIVLLINTLIGFWMEYKAEKSMDALKQMDKVRSRLLRNGEEKDVDAEEIVPGDILILDSGDLIPADARVFHSTELAVDESPLTGESIPVNKTTDALDEEKSLGDRTNILYKGTAITNGFGKAIVYGTGMDTELGSISDLVGGEEKDQIPLNRKLNRLVNNLIWVTLGLAVAFTLFGLLAGRDIYQLIQTSIAWTIAAIPEGLPIVASIALARGMIKLARKNVVVKKLEAVETLGETTVIFTDKTGTLTRNKLSVKSLLFPNDQRIEVEINKKDSATSEDDDADYSDGSNFRHFMKIFVLANDATLGESENEGEEDKGKKEKGEVQDKDDGDPLEIALLQYVKNVNSDWYQEFQQLERKRHDPFDSDDMVMGAVYAIDQGFYVAGKGAAQAILKRSSKILIDGEVKDFDDEEKETWMKKNDDMAGEGLRVLACGYKEREELPADNEEEEFLQDLIFVGLVGFIDPPRKEVSDAIAICKKAGIKVVMVTGDHPGTARNVGEEIELFDGSEAHQNTTLSGDELQQALDSDDDEKLIHTSIFSRVSPSQKLSLIEHFQRKGEIAAMTGDGVNDSPALKKANIGIAMGKRGTQIAQEVSDMVLKDDAFGSIVGAIEHGRIIFGNIRKFIIYQLSYHLSEILIIALIAFTLFTLPLLPLQLLFLNLLSDVFPALALGIGVGDKEIMLKPPKNPDEPILNKKSWIQIGLYAVILMISIAGGYYYAHFVWGESDEVTNNIAFFSLAIAQLLHVFNMRDATEKVFMNQVTRNKYVWMALALCFVTLFAAYSIPDIAEVLSFEKLELRAWGLIAVTSLLPVVVIQFIKLLSKKNI</sequence>
<dbReference type="Proteomes" id="UP000032900">
    <property type="component" value="Unassembled WGS sequence"/>
</dbReference>
<dbReference type="InterPro" id="IPR018303">
    <property type="entry name" value="ATPase_P-typ_P_site"/>
</dbReference>
<dbReference type="GO" id="GO:1902600">
    <property type="term" value="P:proton transmembrane transport"/>
    <property type="evidence" value="ECO:0007669"/>
    <property type="project" value="TreeGrafter"/>
</dbReference>
<dbReference type="GO" id="GO:0005886">
    <property type="term" value="C:plasma membrane"/>
    <property type="evidence" value="ECO:0007669"/>
    <property type="project" value="UniProtKB-SubCell"/>
</dbReference>
<evidence type="ECO:0000259" key="14">
    <source>
        <dbReference type="SMART" id="SM00831"/>
    </source>
</evidence>
<evidence type="ECO:0000256" key="3">
    <source>
        <dbReference type="ARBA" id="ARBA00022475"/>
    </source>
</evidence>
<dbReference type="GO" id="GO:0006883">
    <property type="term" value="P:intracellular sodium ion homeostasis"/>
    <property type="evidence" value="ECO:0007669"/>
    <property type="project" value="TreeGrafter"/>
</dbReference>
<dbReference type="GO" id="GO:0016887">
    <property type="term" value="F:ATP hydrolysis activity"/>
    <property type="evidence" value="ECO:0007669"/>
    <property type="project" value="InterPro"/>
</dbReference>
<feature type="transmembrane region" description="Helical" evidence="13">
    <location>
        <begin position="731"/>
        <end position="751"/>
    </location>
</feature>
<dbReference type="Pfam" id="PF00122">
    <property type="entry name" value="E1-E2_ATPase"/>
    <property type="match status" value="1"/>
</dbReference>
<comment type="subcellular location">
    <subcellularLocation>
        <location evidence="1">Cell membrane</location>
        <topology evidence="1">Multi-pass membrane protein</topology>
    </subcellularLocation>
</comment>
<keyword evidence="8" id="KW-0460">Magnesium</keyword>
<feature type="transmembrane region" description="Helical" evidence="13">
    <location>
        <begin position="829"/>
        <end position="847"/>
    </location>
</feature>
<protein>
    <recommendedName>
        <fullName evidence="14">Cation-transporting P-type ATPase N-terminal domain-containing protein</fullName>
    </recommendedName>
</protein>
<dbReference type="SFLD" id="SFLDF00027">
    <property type="entry name" value="p-type_atpase"/>
    <property type="match status" value="1"/>
</dbReference>
<evidence type="ECO:0000256" key="7">
    <source>
        <dbReference type="ARBA" id="ARBA00022840"/>
    </source>
</evidence>
<dbReference type="Gene3D" id="1.20.1110.10">
    <property type="entry name" value="Calcium-transporting ATPase, transmembrane domain"/>
    <property type="match status" value="1"/>
</dbReference>
<feature type="transmembrane region" description="Helical" evidence="13">
    <location>
        <begin position="292"/>
        <end position="312"/>
    </location>
</feature>
<dbReference type="Gene3D" id="3.40.50.1000">
    <property type="entry name" value="HAD superfamily/HAD-like"/>
    <property type="match status" value="1"/>
</dbReference>
<keyword evidence="10 13" id="KW-1133">Transmembrane helix</keyword>
<feature type="region of interest" description="Disordered" evidence="12">
    <location>
        <begin position="407"/>
        <end position="430"/>
    </location>
</feature>
<keyword evidence="9" id="KW-1278">Translocase</keyword>
<keyword evidence="7" id="KW-0067">ATP-binding</keyword>
<dbReference type="SFLD" id="SFLDG00002">
    <property type="entry name" value="C1.7:_P-type_atpase_like"/>
    <property type="match status" value="1"/>
</dbReference>
<evidence type="ECO:0000256" key="11">
    <source>
        <dbReference type="ARBA" id="ARBA00023136"/>
    </source>
</evidence>
<proteinExistence type="inferred from homology"/>
<dbReference type="InterPro" id="IPR050510">
    <property type="entry name" value="Cation_transp_ATPase_P-type"/>
</dbReference>
<dbReference type="SUPFAM" id="SSF81665">
    <property type="entry name" value="Calcium ATPase, transmembrane domain M"/>
    <property type="match status" value="1"/>
</dbReference>
<accession>A0A0E9LZX1</accession>
<comment type="similarity">
    <text evidence="2">Belongs to the cation transport ATPase (P-type) (TC 3.A.3) family. Type IIA subfamily.</text>
</comment>
<keyword evidence="16" id="KW-1185">Reference proteome</keyword>
<dbReference type="InterPro" id="IPR023298">
    <property type="entry name" value="ATPase_P-typ_TM_dom_sf"/>
</dbReference>
<keyword evidence="11 13" id="KW-0472">Membrane</keyword>
<dbReference type="InterPro" id="IPR004014">
    <property type="entry name" value="ATPase_P-typ_cation-transptr_N"/>
</dbReference>
<evidence type="ECO:0000256" key="4">
    <source>
        <dbReference type="ARBA" id="ARBA00022553"/>
    </source>
</evidence>
<dbReference type="FunFam" id="2.70.150.10:FF:000160">
    <property type="entry name" value="Sarcoplasmic/endoplasmic reticulum calcium ATPase 1"/>
    <property type="match status" value="1"/>
</dbReference>
<dbReference type="Gene3D" id="2.70.150.10">
    <property type="entry name" value="Calcium-transporting ATPase, cytoplasmic transduction domain A"/>
    <property type="match status" value="1"/>
</dbReference>
<feature type="compositionally biased region" description="Basic and acidic residues" evidence="12">
    <location>
        <begin position="416"/>
        <end position="428"/>
    </location>
</feature>
<dbReference type="Pfam" id="PF13246">
    <property type="entry name" value="Cation_ATPase"/>
    <property type="match status" value="1"/>
</dbReference>
<evidence type="ECO:0000256" key="2">
    <source>
        <dbReference type="ARBA" id="ARBA00005675"/>
    </source>
</evidence>
<feature type="domain" description="Cation-transporting P-type ATPase N-terminal" evidence="14">
    <location>
        <begin position="20"/>
        <end position="94"/>
    </location>
</feature>
<keyword evidence="3" id="KW-1003">Cell membrane</keyword>
<dbReference type="PRINTS" id="PR00119">
    <property type="entry name" value="CATATPASE"/>
</dbReference>
<dbReference type="Pfam" id="PF00690">
    <property type="entry name" value="Cation_ATPase_N"/>
    <property type="match status" value="1"/>
</dbReference>
<evidence type="ECO:0000256" key="6">
    <source>
        <dbReference type="ARBA" id="ARBA00022741"/>
    </source>
</evidence>
<feature type="transmembrane region" description="Helical" evidence="13">
    <location>
        <begin position="757"/>
        <end position="776"/>
    </location>
</feature>
<gene>
    <name evidence="15" type="ORF">JCM15548_13116</name>
</gene>
<dbReference type="SUPFAM" id="SSF56784">
    <property type="entry name" value="HAD-like"/>
    <property type="match status" value="1"/>
</dbReference>
<dbReference type="PRINTS" id="PR00121">
    <property type="entry name" value="NAKATPASE"/>
</dbReference>
<dbReference type="Pfam" id="PF00689">
    <property type="entry name" value="Cation_ATPase_C"/>
    <property type="match status" value="1"/>
</dbReference>
<feature type="transmembrane region" description="Helical" evidence="13">
    <location>
        <begin position="65"/>
        <end position="92"/>
    </location>
</feature>
<dbReference type="PROSITE" id="PS00154">
    <property type="entry name" value="ATPASE_E1_E2"/>
    <property type="match status" value="1"/>
</dbReference>
<evidence type="ECO:0000256" key="9">
    <source>
        <dbReference type="ARBA" id="ARBA00022967"/>
    </source>
</evidence>
<evidence type="ECO:0000313" key="16">
    <source>
        <dbReference type="Proteomes" id="UP000032900"/>
    </source>
</evidence>
<dbReference type="GO" id="GO:0036376">
    <property type="term" value="P:sodium ion export across plasma membrane"/>
    <property type="evidence" value="ECO:0007669"/>
    <property type="project" value="TreeGrafter"/>
</dbReference>
<feature type="transmembrane region" description="Helical" evidence="13">
    <location>
        <begin position="900"/>
        <end position="921"/>
    </location>
</feature>
<dbReference type="SUPFAM" id="SSF81660">
    <property type="entry name" value="Metal cation-transporting ATPase, ATP-binding domain N"/>
    <property type="match status" value="1"/>
</dbReference>
<keyword evidence="5 13" id="KW-0812">Transmembrane</keyword>
<dbReference type="InterPro" id="IPR023299">
    <property type="entry name" value="ATPase_P-typ_cyto_dom_N"/>
</dbReference>
<keyword evidence="4" id="KW-0597">Phosphoprotein</keyword>
<feature type="transmembrane region" description="Helical" evidence="13">
    <location>
        <begin position="262"/>
        <end position="280"/>
    </location>
</feature>
<feature type="transmembrane region" description="Helical" evidence="13">
    <location>
        <begin position="98"/>
        <end position="117"/>
    </location>
</feature>
<dbReference type="STRING" id="1236989.JCM15548_13116"/>
<dbReference type="PANTHER" id="PTHR43294">
    <property type="entry name" value="SODIUM/POTASSIUM-TRANSPORTING ATPASE SUBUNIT ALPHA"/>
    <property type="match status" value="1"/>
</dbReference>
<evidence type="ECO:0000256" key="1">
    <source>
        <dbReference type="ARBA" id="ARBA00004651"/>
    </source>
</evidence>
<dbReference type="AlphaFoldDB" id="A0A0E9LZX1"/>
<name>A0A0E9LZX1_9BACT</name>
<dbReference type="RefSeq" id="WP_062126184.1">
    <property type="nucleotide sequence ID" value="NZ_BAZW01000030.1"/>
</dbReference>
<comment type="caution">
    <text evidence="15">The sequence shown here is derived from an EMBL/GenBank/DDBJ whole genome shotgun (WGS) entry which is preliminary data.</text>
</comment>
<dbReference type="GO" id="GO:0030007">
    <property type="term" value="P:intracellular potassium ion homeostasis"/>
    <property type="evidence" value="ECO:0007669"/>
    <property type="project" value="TreeGrafter"/>
</dbReference>
<evidence type="ECO:0000256" key="12">
    <source>
        <dbReference type="SAM" id="MobiDB-lite"/>
    </source>
</evidence>
<dbReference type="OrthoDB" id="1521937at2"/>
<keyword evidence="6" id="KW-0547">Nucleotide-binding</keyword>
<dbReference type="InterPro" id="IPR036412">
    <property type="entry name" value="HAD-like_sf"/>
</dbReference>
<dbReference type="NCBIfam" id="TIGR01494">
    <property type="entry name" value="ATPase_P-type"/>
    <property type="match status" value="3"/>
</dbReference>
<dbReference type="SMART" id="SM00831">
    <property type="entry name" value="Cation_ATPase_N"/>
    <property type="match status" value="1"/>
</dbReference>
<dbReference type="EMBL" id="BAZW01000030">
    <property type="protein sequence ID" value="GAO30804.1"/>
    <property type="molecule type" value="Genomic_DNA"/>
</dbReference>
<dbReference type="InterPro" id="IPR044492">
    <property type="entry name" value="P_typ_ATPase_HD_dom"/>
</dbReference>
<dbReference type="FunFam" id="3.40.50.1000:FF:000083">
    <property type="entry name" value="Sodium/potassium-transporting ATPase subunit alpha"/>
    <property type="match status" value="1"/>
</dbReference>